<proteinExistence type="predicted"/>
<protein>
    <submittedName>
        <fullName evidence="2">Alpha/beta hydrolase</fullName>
    </submittedName>
</protein>
<evidence type="ECO:0000313" key="2">
    <source>
        <dbReference type="EMBL" id="TVV73352.1"/>
    </source>
</evidence>
<feature type="domain" description="Alpha/beta hydrolase fold-3" evidence="1">
    <location>
        <begin position="103"/>
        <end position="163"/>
    </location>
</feature>
<reference evidence="2 3" key="1">
    <citation type="submission" date="2019-07" db="EMBL/GenBank/DDBJ databases">
        <title>Sphingomonas solaris sp. nov., isolated from a solar panel from Boston, Massachusetts.</title>
        <authorList>
            <person name="Tanner K."/>
            <person name="Pascual J."/>
            <person name="Mancuso C."/>
            <person name="Pereto J."/>
            <person name="Khalil A."/>
            <person name="Vilanova C."/>
        </authorList>
    </citation>
    <scope>NUCLEOTIDE SEQUENCE [LARGE SCALE GENOMIC DNA]</scope>
    <source>
        <strain evidence="2 3">R4DWN</strain>
    </source>
</reference>
<feature type="non-terminal residue" evidence="2">
    <location>
        <position position="165"/>
    </location>
</feature>
<dbReference type="Pfam" id="PF07859">
    <property type="entry name" value="Abhydrolase_3"/>
    <property type="match status" value="1"/>
</dbReference>
<keyword evidence="3" id="KW-1185">Reference proteome</keyword>
<dbReference type="EMBL" id="VNIM01000048">
    <property type="protein sequence ID" value="TVV73352.1"/>
    <property type="molecule type" value="Genomic_DNA"/>
</dbReference>
<dbReference type="OrthoDB" id="9806180at2"/>
<gene>
    <name evidence="2" type="ORF">FOY91_12485</name>
</gene>
<dbReference type="InterPro" id="IPR029058">
    <property type="entry name" value="AB_hydrolase_fold"/>
</dbReference>
<dbReference type="InterPro" id="IPR013094">
    <property type="entry name" value="AB_hydrolase_3"/>
</dbReference>
<dbReference type="Gene3D" id="3.40.50.1820">
    <property type="entry name" value="alpha/beta hydrolase"/>
    <property type="match status" value="1"/>
</dbReference>
<name>A0A558R1Y2_9SPHN</name>
<dbReference type="GO" id="GO:0016787">
    <property type="term" value="F:hydrolase activity"/>
    <property type="evidence" value="ECO:0007669"/>
    <property type="project" value="UniProtKB-KW"/>
</dbReference>
<dbReference type="AlphaFoldDB" id="A0A558R1Y2"/>
<sequence>MRMSDDGTIELAHVAARHLPIPTHLSDMARAFLTPQPPRIPYPAVDDKAGWAAYVSAVNQAVLPMLSAMNGGATAQVETRDANGARVFDILPASVEAEGRGVVLEMHGGALILCGGDLCRLMGTSTAARLQRRVWAVDYRMPPAHPYPAALDDCIAAYRALLDVR</sequence>
<dbReference type="Proteomes" id="UP000318681">
    <property type="component" value="Unassembled WGS sequence"/>
</dbReference>
<organism evidence="2 3">
    <name type="scientific">Alterirhizorhabdus solaris</name>
    <dbReference type="NCBI Taxonomy" id="2529389"/>
    <lineage>
        <taxon>Bacteria</taxon>
        <taxon>Pseudomonadati</taxon>
        <taxon>Pseudomonadota</taxon>
        <taxon>Alphaproteobacteria</taxon>
        <taxon>Sphingomonadales</taxon>
        <taxon>Rhizorhabdaceae</taxon>
        <taxon>Alterirhizorhabdus</taxon>
    </lineage>
</organism>
<comment type="caution">
    <text evidence="2">The sequence shown here is derived from an EMBL/GenBank/DDBJ whole genome shotgun (WGS) entry which is preliminary data.</text>
</comment>
<evidence type="ECO:0000313" key="3">
    <source>
        <dbReference type="Proteomes" id="UP000318681"/>
    </source>
</evidence>
<evidence type="ECO:0000259" key="1">
    <source>
        <dbReference type="Pfam" id="PF07859"/>
    </source>
</evidence>
<dbReference type="SUPFAM" id="SSF53474">
    <property type="entry name" value="alpha/beta-Hydrolases"/>
    <property type="match status" value="1"/>
</dbReference>
<accession>A0A558R1Y2</accession>
<keyword evidence="2" id="KW-0378">Hydrolase</keyword>